<dbReference type="AlphaFoldDB" id="A0A511KR83"/>
<protein>
    <recommendedName>
        <fullName evidence="10">Mannosyltransferase</fullName>
        <ecNumber evidence="10">2.4.1.-</ecNumber>
    </recommendedName>
</protein>
<comment type="caution">
    <text evidence="10">Lacks conserved residue(s) required for the propagation of feature annotation.</text>
</comment>
<feature type="signal peptide" evidence="11">
    <location>
        <begin position="1"/>
        <end position="18"/>
    </location>
</feature>
<comment type="similarity">
    <text evidence="2">Belongs to the glycosyltransferase 22 family. PIGB subfamily.</text>
</comment>
<keyword evidence="7 10" id="KW-1133">Transmembrane helix</keyword>
<dbReference type="PANTHER" id="PTHR22760:SF4">
    <property type="entry name" value="GPI MANNOSYLTRANSFERASE 3"/>
    <property type="match status" value="1"/>
</dbReference>
<keyword evidence="6 10" id="KW-0256">Endoplasmic reticulum</keyword>
<gene>
    <name evidence="12" type="ORF">Rt10032_c21g6442</name>
</gene>
<dbReference type="PANTHER" id="PTHR22760">
    <property type="entry name" value="GLYCOSYLTRANSFERASE"/>
    <property type="match status" value="1"/>
</dbReference>
<evidence type="ECO:0000256" key="2">
    <source>
        <dbReference type="ARBA" id="ARBA00006065"/>
    </source>
</evidence>
<dbReference type="Pfam" id="PF03901">
    <property type="entry name" value="Glyco_transf_22"/>
    <property type="match status" value="1"/>
</dbReference>
<feature type="transmembrane region" description="Helical" evidence="10">
    <location>
        <begin position="129"/>
        <end position="147"/>
    </location>
</feature>
<evidence type="ECO:0000313" key="12">
    <source>
        <dbReference type="EMBL" id="GEM12425.1"/>
    </source>
</evidence>
<comment type="subcellular location">
    <subcellularLocation>
        <location evidence="1 10">Endoplasmic reticulum membrane</location>
        <topology evidence="1 10">Multi-pass membrane protein</topology>
    </subcellularLocation>
</comment>
<sequence length="603" mass="67189">MPHPHPWLVALPVRVVSAVLSRAFFQPDEYYQNLEPAYSLVFGPHAGAYSTWEWSLTPDSDPTWSHGGSGGIRSPLGVAASAAVYWVLKRAQCDDGQWMVLAPRLAQACIAASMDVAFVRLASRILGPAYTNAALLTTLTSFFHFFAASRTLTNSTETALTAWALRYWPFDADVNNSEASLACAMAVAALACVVRPSNAVVWAWLGGHLFVRSSARARWEIVRVTAVIGLLTSLFSFALDTLFYSTPTFTPLRFLSTNVLRSISIFYGSNSPHFYLTQGLPILLLTQLPFFIDGLSSRRWQGVRNVRALEALRATLVGTLATYSLLSHKEWRFIHPLLPVMHLFVVLSLVSRFAFSPSTSSTPPSSPTTRLARHLRVRASHATILLLSLLPATYLTHFHGSGQTRVSSYLRSLPLPLLEKTSVGWLMPCHSAAWGAHLHTREWGRELRELERDGKGKKGERGKGERGRMWMVTCEPPLEAQDSSTYQDETDLFYASPCEFLSTRFPSHVDPSFPSFTPSSDLEGAYTWPRRLVLFSSLLSQPCPHSSPVPSTVEGLLIEKGYEREWSAWNTLGGWHEDSRRRGRVEVWSWSGVGSGEEEVRER</sequence>
<comment type="caution">
    <text evidence="12">The sequence shown here is derived from an EMBL/GenBank/DDBJ whole genome shotgun (WGS) entry which is preliminary data.</text>
</comment>
<keyword evidence="11" id="KW-0732">Signal</keyword>
<keyword evidence="4 12" id="KW-0808">Transferase</keyword>
<evidence type="ECO:0000256" key="7">
    <source>
        <dbReference type="ARBA" id="ARBA00022989"/>
    </source>
</evidence>
<dbReference type="Proteomes" id="UP000321518">
    <property type="component" value="Unassembled WGS sequence"/>
</dbReference>
<dbReference type="GO" id="GO:0006506">
    <property type="term" value="P:GPI anchor biosynthetic process"/>
    <property type="evidence" value="ECO:0007669"/>
    <property type="project" value="TreeGrafter"/>
</dbReference>
<evidence type="ECO:0000313" key="13">
    <source>
        <dbReference type="Proteomes" id="UP000321518"/>
    </source>
</evidence>
<evidence type="ECO:0000256" key="4">
    <source>
        <dbReference type="ARBA" id="ARBA00022679"/>
    </source>
</evidence>
<keyword evidence="5 10" id="KW-0812">Transmembrane</keyword>
<evidence type="ECO:0000256" key="6">
    <source>
        <dbReference type="ARBA" id="ARBA00022824"/>
    </source>
</evidence>
<feature type="transmembrane region" description="Helical" evidence="10">
    <location>
        <begin position="226"/>
        <end position="245"/>
    </location>
</feature>
<evidence type="ECO:0000256" key="11">
    <source>
        <dbReference type="SAM" id="SignalP"/>
    </source>
</evidence>
<organism evidence="12 13">
    <name type="scientific">Rhodotorula toruloides</name>
    <name type="common">Yeast</name>
    <name type="synonym">Rhodosporidium toruloides</name>
    <dbReference type="NCBI Taxonomy" id="5286"/>
    <lineage>
        <taxon>Eukaryota</taxon>
        <taxon>Fungi</taxon>
        <taxon>Dikarya</taxon>
        <taxon>Basidiomycota</taxon>
        <taxon>Pucciniomycotina</taxon>
        <taxon>Microbotryomycetes</taxon>
        <taxon>Sporidiobolales</taxon>
        <taxon>Sporidiobolaceae</taxon>
        <taxon>Rhodotorula</taxon>
    </lineage>
</organism>
<dbReference type="GO" id="GO:0005789">
    <property type="term" value="C:endoplasmic reticulum membrane"/>
    <property type="evidence" value="ECO:0007669"/>
    <property type="project" value="UniProtKB-SubCell"/>
</dbReference>
<evidence type="ECO:0000256" key="1">
    <source>
        <dbReference type="ARBA" id="ARBA00004477"/>
    </source>
</evidence>
<keyword evidence="3 10" id="KW-0328">Glycosyltransferase</keyword>
<dbReference type="InterPro" id="IPR005599">
    <property type="entry name" value="GPI_mannosylTrfase"/>
</dbReference>
<evidence type="ECO:0000256" key="3">
    <source>
        <dbReference type="ARBA" id="ARBA00022676"/>
    </source>
</evidence>
<keyword evidence="8 10" id="KW-0472">Membrane</keyword>
<dbReference type="GO" id="GO:0000026">
    <property type="term" value="F:alpha-1,2-mannosyltransferase activity"/>
    <property type="evidence" value="ECO:0007669"/>
    <property type="project" value="TreeGrafter"/>
</dbReference>
<feature type="chain" id="PRO_5021840842" description="Mannosyltransferase" evidence="11">
    <location>
        <begin position="19"/>
        <end position="603"/>
    </location>
</feature>
<dbReference type="OrthoDB" id="416834at2759"/>
<dbReference type="EMBL" id="BJWK01000021">
    <property type="protein sequence ID" value="GEM12425.1"/>
    <property type="molecule type" value="Genomic_DNA"/>
</dbReference>
<accession>A0A511KR83</accession>
<dbReference type="EC" id="2.4.1.-" evidence="10"/>
<name>A0A511KR83_RHOTO</name>
<evidence type="ECO:0000256" key="10">
    <source>
        <dbReference type="RuleBase" id="RU363075"/>
    </source>
</evidence>
<proteinExistence type="inferred from homology"/>
<evidence type="ECO:0000256" key="9">
    <source>
        <dbReference type="ARBA" id="ARBA00024708"/>
    </source>
</evidence>
<evidence type="ECO:0000256" key="8">
    <source>
        <dbReference type="ARBA" id="ARBA00023136"/>
    </source>
</evidence>
<evidence type="ECO:0000256" key="5">
    <source>
        <dbReference type="ARBA" id="ARBA00022692"/>
    </source>
</evidence>
<reference evidence="12 13" key="1">
    <citation type="submission" date="2019-07" db="EMBL/GenBank/DDBJ databases">
        <title>Rhodotorula toruloides NBRC10032 genome sequencing.</title>
        <authorList>
            <person name="Shida Y."/>
            <person name="Takaku H."/>
            <person name="Ogasawara W."/>
            <person name="Mori K."/>
        </authorList>
    </citation>
    <scope>NUCLEOTIDE SEQUENCE [LARGE SCALE GENOMIC DNA]</scope>
    <source>
        <strain evidence="12 13">NBRC10032</strain>
    </source>
</reference>
<comment type="function">
    <text evidence="9">Mannosyltransferase involved in glycosylphosphatidylinositol-anchor biosynthesis. Transfers the third mannose to Man2-GlcN-acyl-PI during GPI precursor assembly.</text>
</comment>